<dbReference type="Pfam" id="PF03478">
    <property type="entry name" value="Beta-prop_KIB1-4"/>
    <property type="match status" value="1"/>
</dbReference>
<dbReference type="EMBL" id="JAMRDG010000002">
    <property type="protein sequence ID" value="KAJ3685163.1"/>
    <property type="molecule type" value="Genomic_DNA"/>
</dbReference>
<dbReference type="Pfam" id="PF12937">
    <property type="entry name" value="F-box-like"/>
    <property type="match status" value="1"/>
</dbReference>
<dbReference type="InterPro" id="IPR036047">
    <property type="entry name" value="F-box-like_dom_sf"/>
</dbReference>
<gene>
    <name evidence="2" type="ORF">LUZ61_014327</name>
</gene>
<name>A0AAD5Z1L9_9POAL</name>
<dbReference type="Proteomes" id="UP001210211">
    <property type="component" value="Unassembled WGS sequence"/>
</dbReference>
<accession>A0AAD5Z1L9</accession>
<dbReference type="Gene3D" id="1.20.1280.50">
    <property type="match status" value="1"/>
</dbReference>
<dbReference type="AlphaFoldDB" id="A0AAD5Z1L9"/>
<feature type="domain" description="F-box" evidence="1">
    <location>
        <begin position="24"/>
        <end position="65"/>
    </location>
</feature>
<reference evidence="2 3" key="1">
    <citation type="journal article" date="2022" name="Cell">
        <title>Repeat-based holocentromeres influence genome architecture and karyotype evolution.</title>
        <authorList>
            <person name="Hofstatter P.G."/>
            <person name="Thangavel G."/>
            <person name="Lux T."/>
            <person name="Neumann P."/>
            <person name="Vondrak T."/>
            <person name="Novak P."/>
            <person name="Zhang M."/>
            <person name="Costa L."/>
            <person name="Castellani M."/>
            <person name="Scott A."/>
            <person name="Toegelov H."/>
            <person name="Fuchs J."/>
            <person name="Mata-Sucre Y."/>
            <person name="Dias Y."/>
            <person name="Vanzela A.L.L."/>
            <person name="Huettel B."/>
            <person name="Almeida C.C.S."/>
            <person name="Simkova H."/>
            <person name="Souza G."/>
            <person name="Pedrosa-Harand A."/>
            <person name="Macas J."/>
            <person name="Mayer K.F.X."/>
            <person name="Houben A."/>
            <person name="Marques A."/>
        </authorList>
    </citation>
    <scope>NUCLEOTIDE SEQUENCE [LARGE SCALE GENOMIC DNA]</scope>
    <source>
        <strain evidence="2">RhyTen1mFocal</strain>
    </source>
</reference>
<dbReference type="InterPro" id="IPR005174">
    <property type="entry name" value="KIB1-4_b-propeller"/>
</dbReference>
<dbReference type="SMART" id="SM00256">
    <property type="entry name" value="FBOX"/>
    <property type="match status" value="1"/>
</dbReference>
<dbReference type="SUPFAM" id="SSF81383">
    <property type="entry name" value="F-box domain"/>
    <property type="match status" value="1"/>
</dbReference>
<dbReference type="PANTHER" id="PTHR33800">
    <property type="entry name" value="OS06G0113600 PROTEIN"/>
    <property type="match status" value="1"/>
</dbReference>
<dbReference type="PANTHER" id="PTHR33800:SF13">
    <property type="entry name" value="OS06G0113600 PROTEIN"/>
    <property type="match status" value="1"/>
</dbReference>
<proteinExistence type="predicted"/>
<keyword evidence="3" id="KW-1185">Reference proteome</keyword>
<comment type="caution">
    <text evidence="2">The sequence shown here is derived from an EMBL/GenBank/DDBJ whole genome shotgun (WGS) entry which is preliminary data.</text>
</comment>
<evidence type="ECO:0000259" key="1">
    <source>
        <dbReference type="SMART" id="SM00256"/>
    </source>
</evidence>
<protein>
    <recommendedName>
        <fullName evidence="1">F-box domain-containing protein</fullName>
    </recommendedName>
</protein>
<sequence>MATDLISATSTPYSDAGPQNWSDLPNGLLHSILLRLYHTRDLLAFSSVCRSWRSFATSTMATFRTSLFPPLLTFFDVKYRRRRRRRPFPSSLRLHDPTTETFNQSPVEESILSKPFLCCSHGHLLFLTRRRQILVVNIITGFQITSPVLPLDHHPGSSYSCLAQLTASVSSQNCTLIFLTVDKLFLWKINSPDWFYRPLRVHLTKLRQMIVVGSRIVVVGRNVWAFEFWNMLSIKEFPLYLCPKELVVQCPTQNILSSFEISQFVDCDGEILYVCFTPSNESSELGRQFKNEVFHVDILDDHMILVNKNNLGNQALFLSMAVNDPGCVCNNPERWGAKNNFIYYAKDDRCYRFEVGGFVPHCTIYDVSQVKRFNSFWHYASILQ</sequence>
<evidence type="ECO:0000313" key="2">
    <source>
        <dbReference type="EMBL" id="KAJ3685163.1"/>
    </source>
</evidence>
<organism evidence="2 3">
    <name type="scientific">Rhynchospora tenuis</name>
    <dbReference type="NCBI Taxonomy" id="198213"/>
    <lineage>
        <taxon>Eukaryota</taxon>
        <taxon>Viridiplantae</taxon>
        <taxon>Streptophyta</taxon>
        <taxon>Embryophyta</taxon>
        <taxon>Tracheophyta</taxon>
        <taxon>Spermatophyta</taxon>
        <taxon>Magnoliopsida</taxon>
        <taxon>Liliopsida</taxon>
        <taxon>Poales</taxon>
        <taxon>Cyperaceae</taxon>
        <taxon>Cyperoideae</taxon>
        <taxon>Rhynchosporeae</taxon>
        <taxon>Rhynchospora</taxon>
    </lineage>
</organism>
<evidence type="ECO:0000313" key="3">
    <source>
        <dbReference type="Proteomes" id="UP001210211"/>
    </source>
</evidence>
<dbReference type="InterPro" id="IPR001810">
    <property type="entry name" value="F-box_dom"/>
</dbReference>